<dbReference type="PANTHER" id="PTHR46796">
    <property type="entry name" value="HTH-TYPE TRANSCRIPTIONAL ACTIVATOR RHAS-RELATED"/>
    <property type="match status" value="1"/>
</dbReference>
<reference evidence="5 6" key="1">
    <citation type="submission" date="2020-06" db="EMBL/GenBank/DDBJ databases">
        <title>Sphingomonas hominis sp. nov., a member of the Sphingomonas, isolated from the hair of a 22-year-old girl.</title>
        <authorList>
            <person name="Zhang D.-F."/>
            <person name="Cui X.-W."/>
        </authorList>
    </citation>
    <scope>NUCLEOTIDE SEQUENCE [LARGE SCALE GENOMIC DNA]</scope>
    <source>
        <strain evidence="5 6">HHU CXW</strain>
    </source>
</reference>
<proteinExistence type="predicted"/>
<dbReference type="PROSITE" id="PS01124">
    <property type="entry name" value="HTH_ARAC_FAMILY_2"/>
    <property type="match status" value="1"/>
</dbReference>
<evidence type="ECO:0000256" key="2">
    <source>
        <dbReference type="ARBA" id="ARBA00023125"/>
    </source>
</evidence>
<dbReference type="Gene3D" id="1.10.10.60">
    <property type="entry name" value="Homeodomain-like"/>
    <property type="match status" value="1"/>
</dbReference>
<evidence type="ECO:0000256" key="1">
    <source>
        <dbReference type="ARBA" id="ARBA00023015"/>
    </source>
</evidence>
<dbReference type="PANTHER" id="PTHR46796:SF6">
    <property type="entry name" value="ARAC SUBFAMILY"/>
    <property type="match status" value="1"/>
</dbReference>
<dbReference type="Proteomes" id="UP000621447">
    <property type="component" value="Unassembled WGS sequence"/>
</dbReference>
<dbReference type="EMBL" id="JABULH010000006">
    <property type="protein sequence ID" value="NTS66321.1"/>
    <property type="molecule type" value="Genomic_DNA"/>
</dbReference>
<keyword evidence="3" id="KW-0804">Transcription</keyword>
<keyword evidence="1" id="KW-0805">Transcription regulation</keyword>
<evidence type="ECO:0000259" key="4">
    <source>
        <dbReference type="PROSITE" id="PS01124"/>
    </source>
</evidence>
<feature type="domain" description="HTH araC/xylS-type" evidence="4">
    <location>
        <begin position="205"/>
        <end position="304"/>
    </location>
</feature>
<dbReference type="SMART" id="SM00342">
    <property type="entry name" value="HTH_ARAC"/>
    <property type="match status" value="1"/>
</dbReference>
<organism evidence="5 6">
    <name type="scientific">Sphingomonas hominis</name>
    <dbReference type="NCBI Taxonomy" id="2741495"/>
    <lineage>
        <taxon>Bacteria</taxon>
        <taxon>Pseudomonadati</taxon>
        <taxon>Pseudomonadota</taxon>
        <taxon>Alphaproteobacteria</taxon>
        <taxon>Sphingomonadales</taxon>
        <taxon>Sphingomonadaceae</taxon>
        <taxon>Sphingomonas</taxon>
    </lineage>
</organism>
<name>A0ABX2JIE7_9SPHN</name>
<comment type="caution">
    <text evidence="5">The sequence shown here is derived from an EMBL/GenBank/DDBJ whole genome shotgun (WGS) entry which is preliminary data.</text>
</comment>
<evidence type="ECO:0000256" key="3">
    <source>
        <dbReference type="ARBA" id="ARBA00023163"/>
    </source>
</evidence>
<dbReference type="InterPro" id="IPR050204">
    <property type="entry name" value="AraC_XylS_family_regulators"/>
</dbReference>
<accession>A0ABX2JIE7</accession>
<protein>
    <submittedName>
        <fullName evidence="5">Helix-turn-helix domain-containing protein</fullName>
    </submittedName>
</protein>
<sequence>MLQFDSERLPPAERFTAYRDLYAGGTDAEQVGPDFRARVSAWSLDRVTIFERHLNDVGHHRTRAHVASDGFDHYTVTLVLSGEVMRGNGVDVLTVRSGCGLVADTHLPGRNWFRDATLYTLRIARSVFRTLAPGHHDLHDSFTKPGTTALLIDYVRVLLPRLDHLDLVGTGHAVDALFALLRGALQPPRSTAEMAALARDNNRLIAVRASIEALINDPDLGADTIIAQADMSRATLYRLFKPLGGINGYIRTRRLHALRLSLMDAAEQRSFAELAIHFGFRSEAHASRLFFERYGIRPGSYRARWKAEGGEPKPVRQMRFLDATIDQDD</sequence>
<keyword evidence="2" id="KW-0238">DNA-binding</keyword>
<gene>
    <name evidence="5" type="ORF">HRV97_14260</name>
</gene>
<dbReference type="RefSeq" id="WP_174194942.1">
    <property type="nucleotide sequence ID" value="NZ_JABULH010000006.1"/>
</dbReference>
<evidence type="ECO:0000313" key="5">
    <source>
        <dbReference type="EMBL" id="NTS66321.1"/>
    </source>
</evidence>
<keyword evidence="6" id="KW-1185">Reference proteome</keyword>
<dbReference type="InterPro" id="IPR018060">
    <property type="entry name" value="HTH_AraC"/>
</dbReference>
<evidence type="ECO:0000313" key="6">
    <source>
        <dbReference type="Proteomes" id="UP000621447"/>
    </source>
</evidence>
<dbReference type="Pfam" id="PF12833">
    <property type="entry name" value="HTH_18"/>
    <property type="match status" value="1"/>
</dbReference>